<proteinExistence type="predicted"/>
<gene>
    <name evidence="1" type="ORF">ANANG_G00189030</name>
</gene>
<evidence type="ECO:0000313" key="2">
    <source>
        <dbReference type="Proteomes" id="UP001044222"/>
    </source>
</evidence>
<dbReference type="EMBL" id="JAFIRN010000010">
    <property type="protein sequence ID" value="KAG5840458.1"/>
    <property type="molecule type" value="Genomic_DNA"/>
</dbReference>
<comment type="caution">
    <text evidence="1">The sequence shown here is derived from an EMBL/GenBank/DDBJ whole genome shotgun (WGS) entry which is preliminary data.</text>
</comment>
<accession>A0A9D3M7U6</accession>
<reference evidence="1" key="1">
    <citation type="submission" date="2021-01" db="EMBL/GenBank/DDBJ databases">
        <title>A chromosome-scale assembly of European eel, Anguilla anguilla.</title>
        <authorList>
            <person name="Henkel C."/>
            <person name="Jong-Raadsen S.A."/>
            <person name="Dufour S."/>
            <person name="Weltzien F.-A."/>
            <person name="Palstra A.P."/>
            <person name="Pelster B."/>
            <person name="Spaink H.P."/>
            <person name="Van Den Thillart G.E."/>
            <person name="Jansen H."/>
            <person name="Zahm M."/>
            <person name="Klopp C."/>
            <person name="Cedric C."/>
            <person name="Louis A."/>
            <person name="Berthelot C."/>
            <person name="Parey E."/>
            <person name="Roest Crollius H."/>
            <person name="Montfort J."/>
            <person name="Robinson-Rechavi M."/>
            <person name="Bucao C."/>
            <person name="Bouchez O."/>
            <person name="Gislard M."/>
            <person name="Lluch J."/>
            <person name="Milhes M."/>
            <person name="Lampietro C."/>
            <person name="Lopez Roques C."/>
            <person name="Donnadieu C."/>
            <person name="Braasch I."/>
            <person name="Desvignes T."/>
            <person name="Postlethwait J."/>
            <person name="Bobe J."/>
            <person name="Guiguen Y."/>
            <person name="Dirks R."/>
        </authorList>
    </citation>
    <scope>NUCLEOTIDE SEQUENCE</scope>
    <source>
        <strain evidence="1">Tag_6206</strain>
        <tissue evidence="1">Liver</tissue>
    </source>
</reference>
<keyword evidence="2" id="KW-1185">Reference proteome</keyword>
<name>A0A9D3M7U6_ANGAN</name>
<dbReference type="Proteomes" id="UP001044222">
    <property type="component" value="Chromosome 10"/>
</dbReference>
<sequence>MHQHTRIINTQTSLYTTCPLSPSVYTSSSHSAPNTSTPSFSPGVCVLEQVTFYSCTFLVKLIVLCCPQSCFYSTLFRVCFTHGLFNKIRTTGFNLSFQFARFRTASEP</sequence>
<dbReference type="AlphaFoldDB" id="A0A9D3M7U6"/>
<organism evidence="1 2">
    <name type="scientific">Anguilla anguilla</name>
    <name type="common">European freshwater eel</name>
    <name type="synonym">Muraena anguilla</name>
    <dbReference type="NCBI Taxonomy" id="7936"/>
    <lineage>
        <taxon>Eukaryota</taxon>
        <taxon>Metazoa</taxon>
        <taxon>Chordata</taxon>
        <taxon>Craniata</taxon>
        <taxon>Vertebrata</taxon>
        <taxon>Euteleostomi</taxon>
        <taxon>Actinopterygii</taxon>
        <taxon>Neopterygii</taxon>
        <taxon>Teleostei</taxon>
        <taxon>Anguilliformes</taxon>
        <taxon>Anguillidae</taxon>
        <taxon>Anguilla</taxon>
    </lineage>
</organism>
<evidence type="ECO:0000313" key="1">
    <source>
        <dbReference type="EMBL" id="KAG5840458.1"/>
    </source>
</evidence>
<protein>
    <submittedName>
        <fullName evidence="1">Uncharacterized protein</fullName>
    </submittedName>
</protein>